<proteinExistence type="predicted"/>
<evidence type="ECO:0000313" key="1">
    <source>
        <dbReference type="EMBL" id="CDW40579.1"/>
    </source>
</evidence>
<organism evidence="1">
    <name type="scientific">Lepeophtheirus salmonis</name>
    <name type="common">Salmon louse</name>
    <name type="synonym">Caligus salmonis</name>
    <dbReference type="NCBI Taxonomy" id="72036"/>
    <lineage>
        <taxon>Eukaryota</taxon>
        <taxon>Metazoa</taxon>
        <taxon>Ecdysozoa</taxon>
        <taxon>Arthropoda</taxon>
        <taxon>Crustacea</taxon>
        <taxon>Multicrustacea</taxon>
        <taxon>Hexanauplia</taxon>
        <taxon>Copepoda</taxon>
        <taxon>Siphonostomatoida</taxon>
        <taxon>Caligidae</taxon>
        <taxon>Lepeophtheirus</taxon>
    </lineage>
</organism>
<feature type="non-terminal residue" evidence="1">
    <location>
        <position position="1"/>
    </location>
</feature>
<accession>A0A0K2UQN8</accession>
<sequence length="71" mass="8273">KCRICIPIRDKSQRSNPLCWIVIKTDFLVYPSNLFDYLTALRTDTRVLSIFSFSSPLDGIEYNITEENNNI</sequence>
<reference evidence="1" key="1">
    <citation type="submission" date="2014-05" db="EMBL/GenBank/DDBJ databases">
        <authorList>
            <person name="Chronopoulou M."/>
        </authorList>
    </citation>
    <scope>NUCLEOTIDE SEQUENCE</scope>
    <source>
        <tissue evidence="1">Whole organism</tissue>
    </source>
</reference>
<name>A0A0K2UQN8_LEPSM</name>
<protein>
    <submittedName>
        <fullName evidence="1">Uncharacterized protein</fullName>
    </submittedName>
</protein>
<dbReference type="AlphaFoldDB" id="A0A0K2UQN8"/>
<dbReference type="EMBL" id="HACA01023218">
    <property type="protein sequence ID" value="CDW40579.1"/>
    <property type="molecule type" value="Transcribed_RNA"/>
</dbReference>